<proteinExistence type="predicted"/>
<evidence type="ECO:0000256" key="4">
    <source>
        <dbReference type="ARBA" id="ARBA00022842"/>
    </source>
</evidence>
<name>A0ABV1J9T5_9ACTN</name>
<keyword evidence="7" id="KW-1185">Reference proteome</keyword>
<dbReference type="Pfam" id="PF13470">
    <property type="entry name" value="PIN_3"/>
    <property type="match status" value="1"/>
</dbReference>
<evidence type="ECO:0000313" key="7">
    <source>
        <dbReference type="Proteomes" id="UP001487305"/>
    </source>
</evidence>
<keyword evidence="4" id="KW-0460">Magnesium</keyword>
<dbReference type="RefSeq" id="WP_349227045.1">
    <property type="nucleotide sequence ID" value="NZ_JBBNOP010000001.1"/>
</dbReference>
<accession>A0ABV1J9T5</accession>
<keyword evidence="3" id="KW-0378">Hydrolase</keyword>
<evidence type="ECO:0000256" key="2">
    <source>
        <dbReference type="ARBA" id="ARBA00022723"/>
    </source>
</evidence>
<evidence type="ECO:0000256" key="1">
    <source>
        <dbReference type="ARBA" id="ARBA00022722"/>
    </source>
</evidence>
<keyword evidence="1" id="KW-0540">Nuclease</keyword>
<feature type="domain" description="PIN" evidence="5">
    <location>
        <begin position="3"/>
        <end position="115"/>
    </location>
</feature>
<organism evidence="6 7">
    <name type="scientific">Raoultibacter massiliensis</name>
    <dbReference type="NCBI Taxonomy" id="1852371"/>
    <lineage>
        <taxon>Bacteria</taxon>
        <taxon>Bacillati</taxon>
        <taxon>Actinomycetota</taxon>
        <taxon>Coriobacteriia</taxon>
        <taxon>Eggerthellales</taxon>
        <taxon>Eggerthellaceae</taxon>
        <taxon>Raoultibacter</taxon>
    </lineage>
</organism>
<dbReference type="Gene3D" id="3.40.50.1010">
    <property type="entry name" value="5'-nuclease"/>
    <property type="match status" value="1"/>
</dbReference>
<comment type="caution">
    <text evidence="6">The sequence shown here is derived from an EMBL/GenBank/DDBJ whole genome shotgun (WGS) entry which is preliminary data.</text>
</comment>
<evidence type="ECO:0000313" key="6">
    <source>
        <dbReference type="EMBL" id="MEQ3361610.1"/>
    </source>
</evidence>
<evidence type="ECO:0000259" key="5">
    <source>
        <dbReference type="Pfam" id="PF13470"/>
    </source>
</evidence>
<dbReference type="EMBL" id="JBBNOP010000001">
    <property type="protein sequence ID" value="MEQ3361610.1"/>
    <property type="molecule type" value="Genomic_DNA"/>
</dbReference>
<keyword evidence="2" id="KW-0479">Metal-binding</keyword>
<dbReference type="SUPFAM" id="SSF88723">
    <property type="entry name" value="PIN domain-like"/>
    <property type="match status" value="1"/>
</dbReference>
<dbReference type="InterPro" id="IPR029060">
    <property type="entry name" value="PIN-like_dom_sf"/>
</dbReference>
<gene>
    <name evidence="6" type="ORF">AAA083_01325</name>
</gene>
<dbReference type="InterPro" id="IPR002716">
    <property type="entry name" value="PIN_dom"/>
</dbReference>
<reference evidence="6 7" key="1">
    <citation type="submission" date="2024-04" db="EMBL/GenBank/DDBJ databases">
        <title>Human intestinal bacterial collection.</title>
        <authorList>
            <person name="Pauvert C."/>
            <person name="Hitch T.C.A."/>
            <person name="Clavel T."/>
        </authorList>
    </citation>
    <scope>NUCLEOTIDE SEQUENCE [LARGE SCALE GENOMIC DNA]</scope>
    <source>
        <strain evidence="6 7">CLA-KB-H42</strain>
    </source>
</reference>
<evidence type="ECO:0000256" key="3">
    <source>
        <dbReference type="ARBA" id="ARBA00022801"/>
    </source>
</evidence>
<protein>
    <submittedName>
        <fullName evidence="6">PIN domain-containing protein</fullName>
    </submittedName>
</protein>
<sequence length="147" mass="16599">MDLVLDNNIVLDHIGRREPFYALSRKVCLLGIVEAANTYISVNTLTDIYYLLRKDYGSQGAQDMIERSLSFLRLIGITPEDVEKALASRWDDFEDCLVARCAEKIGADYVVTRNVGDFADSAVGAVTPEELFSRLEKQGLVFEEIEW</sequence>
<dbReference type="Proteomes" id="UP001487305">
    <property type="component" value="Unassembled WGS sequence"/>
</dbReference>